<reference evidence="2" key="1">
    <citation type="submission" date="2023-04" db="EMBL/GenBank/DDBJ databases">
        <authorList>
            <consortium name="ELIXIR-Norway"/>
        </authorList>
    </citation>
    <scope>NUCLEOTIDE SEQUENCE [LARGE SCALE GENOMIC DNA]</scope>
</reference>
<name>A0ABN8YAT5_RANTA</name>
<feature type="non-terminal residue" evidence="2">
    <location>
        <position position="70"/>
    </location>
</feature>
<evidence type="ECO:0000313" key="2">
    <source>
        <dbReference type="EMBL" id="CAI9158499.1"/>
    </source>
</evidence>
<dbReference type="Proteomes" id="UP001176941">
    <property type="component" value="Chromosome 17"/>
</dbReference>
<evidence type="ECO:0000313" key="3">
    <source>
        <dbReference type="Proteomes" id="UP001176941"/>
    </source>
</evidence>
<keyword evidence="1" id="KW-0812">Transmembrane</keyword>
<feature type="non-terminal residue" evidence="2">
    <location>
        <position position="1"/>
    </location>
</feature>
<organism evidence="2 3">
    <name type="scientific">Rangifer tarandus platyrhynchus</name>
    <name type="common">Svalbard reindeer</name>
    <dbReference type="NCBI Taxonomy" id="3082113"/>
    <lineage>
        <taxon>Eukaryota</taxon>
        <taxon>Metazoa</taxon>
        <taxon>Chordata</taxon>
        <taxon>Craniata</taxon>
        <taxon>Vertebrata</taxon>
        <taxon>Euteleostomi</taxon>
        <taxon>Mammalia</taxon>
        <taxon>Eutheria</taxon>
        <taxon>Laurasiatheria</taxon>
        <taxon>Artiodactyla</taxon>
        <taxon>Ruminantia</taxon>
        <taxon>Pecora</taxon>
        <taxon>Cervidae</taxon>
        <taxon>Odocoileinae</taxon>
        <taxon>Rangifer</taxon>
    </lineage>
</organism>
<feature type="transmembrane region" description="Helical" evidence="1">
    <location>
        <begin position="12"/>
        <end position="44"/>
    </location>
</feature>
<keyword evidence="1" id="KW-1133">Transmembrane helix</keyword>
<dbReference type="EMBL" id="OX459953">
    <property type="protein sequence ID" value="CAI9158499.1"/>
    <property type="molecule type" value="Genomic_DNA"/>
</dbReference>
<gene>
    <name evidence="2" type="ORF">MRATA1EN1_LOCUS7461</name>
</gene>
<proteinExistence type="predicted"/>
<keyword evidence="3" id="KW-1185">Reference proteome</keyword>
<protein>
    <submittedName>
        <fullName evidence="2">Uncharacterized protein</fullName>
    </submittedName>
</protein>
<sequence length="70" mass="8198">GSPKCMYVYMCVYMYIYVCVCVYMCVYVYIYVCICIYVCVYVYICVSISSFLRNLHTVLHSGCTSLHSHQ</sequence>
<accession>A0ABN8YAT5</accession>
<evidence type="ECO:0000256" key="1">
    <source>
        <dbReference type="SAM" id="Phobius"/>
    </source>
</evidence>
<keyword evidence="1" id="KW-0472">Membrane</keyword>